<name>A0A5C5ZIL5_9BACT</name>
<sequence length="307" mass="34600">MKFVFVRCAYAWKPSMPLGIRPTVDFAFKKIFGSPQNSAALIGLLNAILDLDRPIVSVEILNPFSYQEFAESKLIVLDVRCRDSAGRMLNVEMQVSVYAGLIERLVYYACSMYVDQLSKGGNYALAAPSISICLLSRVLFSQTTQAYHRFQFLDQRSGRSISNGIEVHTVELTKYALAEQTISRASKLNQWVFLLLHAQDYDGEALRRLLPGIEFEPAISTIETISAKTEDKQMYDQREKAQRDYEWAISGAREEGREEGKLAGQIQLLEQLLGEAPTGDGDLLPQGIDALTKRMSDLQKRLRDRDS</sequence>
<gene>
    <name evidence="1" type="ORF">Pla52n_70610</name>
</gene>
<keyword evidence="2" id="KW-1185">Reference proteome</keyword>
<dbReference type="PANTHER" id="PTHR41317:SF1">
    <property type="entry name" value="PD-(D_E)XK NUCLEASE FAMILY TRANSPOSASE"/>
    <property type="match status" value="1"/>
</dbReference>
<comment type="caution">
    <text evidence="1">The sequence shown here is derived from an EMBL/GenBank/DDBJ whole genome shotgun (WGS) entry which is preliminary data.</text>
</comment>
<evidence type="ECO:0000313" key="2">
    <source>
        <dbReference type="Proteomes" id="UP000320176"/>
    </source>
</evidence>
<protein>
    <submittedName>
        <fullName evidence="1">PD-(D/E)XK nuclease family transposase</fullName>
    </submittedName>
</protein>
<dbReference type="OrthoDB" id="244678at2"/>
<dbReference type="AlphaFoldDB" id="A0A5C5ZIL5"/>
<dbReference type="EMBL" id="SJPN01000040">
    <property type="protein sequence ID" value="TWT86990.1"/>
    <property type="molecule type" value="Genomic_DNA"/>
</dbReference>
<dbReference type="Pfam" id="PF12784">
    <property type="entry name" value="PDDEXK_2"/>
    <property type="match status" value="1"/>
</dbReference>
<dbReference type="Proteomes" id="UP000320176">
    <property type="component" value="Unassembled WGS sequence"/>
</dbReference>
<dbReference type="PANTHER" id="PTHR41317">
    <property type="entry name" value="PD-(D_E)XK NUCLEASE FAMILY TRANSPOSASE"/>
    <property type="match status" value="1"/>
</dbReference>
<dbReference type="NCBIfam" id="TIGR01784">
    <property type="entry name" value="T_den_put_tspse"/>
    <property type="match status" value="1"/>
</dbReference>
<evidence type="ECO:0000313" key="1">
    <source>
        <dbReference type="EMBL" id="TWT86990.1"/>
    </source>
</evidence>
<reference evidence="1 2" key="1">
    <citation type="submission" date="2019-02" db="EMBL/GenBank/DDBJ databases">
        <title>Deep-cultivation of Planctomycetes and their phenomic and genomic characterization uncovers novel biology.</title>
        <authorList>
            <person name="Wiegand S."/>
            <person name="Jogler M."/>
            <person name="Boedeker C."/>
            <person name="Pinto D."/>
            <person name="Vollmers J."/>
            <person name="Rivas-Marin E."/>
            <person name="Kohn T."/>
            <person name="Peeters S.H."/>
            <person name="Heuer A."/>
            <person name="Rast P."/>
            <person name="Oberbeckmann S."/>
            <person name="Bunk B."/>
            <person name="Jeske O."/>
            <person name="Meyerdierks A."/>
            <person name="Storesund J.E."/>
            <person name="Kallscheuer N."/>
            <person name="Luecker S."/>
            <person name="Lage O.M."/>
            <person name="Pohl T."/>
            <person name="Merkel B.J."/>
            <person name="Hornburger P."/>
            <person name="Mueller R.-W."/>
            <person name="Bruemmer F."/>
            <person name="Labrenz M."/>
            <person name="Spormann A.M."/>
            <person name="Op Den Camp H."/>
            <person name="Overmann J."/>
            <person name="Amann R."/>
            <person name="Jetten M.S.M."/>
            <person name="Mascher T."/>
            <person name="Medema M.H."/>
            <person name="Devos D.P."/>
            <person name="Kaster A.-K."/>
            <person name="Ovreas L."/>
            <person name="Rohde M."/>
            <person name="Galperin M.Y."/>
            <person name="Jogler C."/>
        </authorList>
    </citation>
    <scope>NUCLEOTIDE SEQUENCE [LARGE SCALE GENOMIC DNA]</scope>
    <source>
        <strain evidence="1 2">Pla52n</strain>
    </source>
</reference>
<organism evidence="1 2">
    <name type="scientific">Stieleria varia</name>
    <dbReference type="NCBI Taxonomy" id="2528005"/>
    <lineage>
        <taxon>Bacteria</taxon>
        <taxon>Pseudomonadati</taxon>
        <taxon>Planctomycetota</taxon>
        <taxon>Planctomycetia</taxon>
        <taxon>Pirellulales</taxon>
        <taxon>Pirellulaceae</taxon>
        <taxon>Stieleria</taxon>
    </lineage>
</organism>
<accession>A0A5C5ZIL5</accession>
<proteinExistence type="predicted"/>
<dbReference type="InterPro" id="IPR010106">
    <property type="entry name" value="RpnA"/>
</dbReference>